<evidence type="ECO:0000313" key="2">
    <source>
        <dbReference type="Proteomes" id="UP000011713"/>
    </source>
</evidence>
<organism evidence="1 2">
    <name type="scientific">Hyaloperonospora arabidopsidis (strain Emoy2)</name>
    <name type="common">Downy mildew agent</name>
    <name type="synonym">Peronospora arabidopsidis</name>
    <dbReference type="NCBI Taxonomy" id="559515"/>
    <lineage>
        <taxon>Eukaryota</taxon>
        <taxon>Sar</taxon>
        <taxon>Stramenopiles</taxon>
        <taxon>Oomycota</taxon>
        <taxon>Peronosporomycetes</taxon>
        <taxon>Peronosporales</taxon>
        <taxon>Peronosporaceae</taxon>
        <taxon>Hyaloperonospora</taxon>
    </lineage>
</organism>
<name>M4BTU4_HYAAE</name>
<keyword evidence="2" id="KW-1185">Reference proteome</keyword>
<dbReference type="EMBL" id="JH597877">
    <property type="status" value="NOT_ANNOTATED_CDS"/>
    <property type="molecule type" value="Genomic_DNA"/>
</dbReference>
<reference evidence="1" key="2">
    <citation type="submission" date="2015-06" db="UniProtKB">
        <authorList>
            <consortium name="EnsemblProtists"/>
        </authorList>
    </citation>
    <scope>IDENTIFICATION</scope>
    <source>
        <strain evidence="1">Emoy2</strain>
    </source>
</reference>
<dbReference type="HOGENOM" id="CLU_2351117_0_0_1"/>
<dbReference type="VEuPathDB" id="FungiDB:HpaG809880"/>
<dbReference type="AlphaFoldDB" id="M4BTU4"/>
<dbReference type="InParanoid" id="M4BTU4"/>
<sequence>MPQQEVLLLTTTSTFDARHHDRTLRSFMDTRLLAWRGRTGPVHLLPSVCIVRNARHCHLDSVARAIDKSVTVQLKHLFVGRSSHYSPTVHELLARFA</sequence>
<proteinExistence type="predicted"/>
<reference evidence="2" key="1">
    <citation type="journal article" date="2010" name="Science">
        <title>Signatures of adaptation to obligate biotrophy in the Hyaloperonospora arabidopsidis genome.</title>
        <authorList>
            <person name="Baxter L."/>
            <person name="Tripathy S."/>
            <person name="Ishaque N."/>
            <person name="Boot N."/>
            <person name="Cabral A."/>
            <person name="Kemen E."/>
            <person name="Thines M."/>
            <person name="Ah-Fong A."/>
            <person name="Anderson R."/>
            <person name="Badejoko W."/>
            <person name="Bittner-Eddy P."/>
            <person name="Boore J.L."/>
            <person name="Chibucos M.C."/>
            <person name="Coates M."/>
            <person name="Dehal P."/>
            <person name="Delehaunty K."/>
            <person name="Dong S."/>
            <person name="Downton P."/>
            <person name="Dumas B."/>
            <person name="Fabro G."/>
            <person name="Fronick C."/>
            <person name="Fuerstenberg S.I."/>
            <person name="Fulton L."/>
            <person name="Gaulin E."/>
            <person name="Govers F."/>
            <person name="Hughes L."/>
            <person name="Humphray S."/>
            <person name="Jiang R.H."/>
            <person name="Judelson H."/>
            <person name="Kamoun S."/>
            <person name="Kyung K."/>
            <person name="Meijer H."/>
            <person name="Minx P."/>
            <person name="Morris P."/>
            <person name="Nelson J."/>
            <person name="Phuntumart V."/>
            <person name="Qutob D."/>
            <person name="Rehmany A."/>
            <person name="Rougon-Cardoso A."/>
            <person name="Ryden P."/>
            <person name="Torto-Alalibo T."/>
            <person name="Studholme D."/>
            <person name="Wang Y."/>
            <person name="Win J."/>
            <person name="Wood J."/>
            <person name="Clifton S.W."/>
            <person name="Rogers J."/>
            <person name="Van den Ackerveken G."/>
            <person name="Jones J.D."/>
            <person name="McDowell J.M."/>
            <person name="Beynon J."/>
            <person name="Tyler B.M."/>
        </authorList>
    </citation>
    <scope>NUCLEOTIDE SEQUENCE [LARGE SCALE GENOMIC DNA]</scope>
    <source>
        <strain evidence="2">Emoy2</strain>
    </source>
</reference>
<dbReference type="Proteomes" id="UP000011713">
    <property type="component" value="Unassembled WGS sequence"/>
</dbReference>
<protein>
    <submittedName>
        <fullName evidence="1">Uncharacterized protein</fullName>
    </submittedName>
</protein>
<dbReference type="EnsemblProtists" id="HpaT809880">
    <property type="protein sequence ID" value="HpaP809880"/>
    <property type="gene ID" value="HpaG809880"/>
</dbReference>
<evidence type="ECO:0000313" key="1">
    <source>
        <dbReference type="EnsemblProtists" id="HpaP809880"/>
    </source>
</evidence>
<accession>M4BTU4</accession>